<evidence type="ECO:0000256" key="9">
    <source>
        <dbReference type="ARBA" id="ARBA00023160"/>
    </source>
</evidence>
<name>A0A067R2U3_ZOONE</name>
<dbReference type="OMA" id="DKMVNFF"/>
<dbReference type="InterPro" id="IPR002076">
    <property type="entry name" value="ELO_fam"/>
</dbReference>
<reference evidence="11 12" key="1">
    <citation type="journal article" date="2014" name="Nat. Commun.">
        <title>Molecular traces of alternative social organization in a termite genome.</title>
        <authorList>
            <person name="Terrapon N."/>
            <person name="Li C."/>
            <person name="Robertson H.M."/>
            <person name="Ji L."/>
            <person name="Meng X."/>
            <person name="Booth W."/>
            <person name="Chen Z."/>
            <person name="Childers C.P."/>
            <person name="Glastad K.M."/>
            <person name="Gokhale K."/>
            <person name="Gowin J."/>
            <person name="Gronenberg W."/>
            <person name="Hermansen R.A."/>
            <person name="Hu H."/>
            <person name="Hunt B.G."/>
            <person name="Huylmans A.K."/>
            <person name="Khalil S.M."/>
            <person name="Mitchell R.D."/>
            <person name="Munoz-Torres M.C."/>
            <person name="Mustard J.A."/>
            <person name="Pan H."/>
            <person name="Reese J.T."/>
            <person name="Scharf M.E."/>
            <person name="Sun F."/>
            <person name="Vogel H."/>
            <person name="Xiao J."/>
            <person name="Yang W."/>
            <person name="Yang Z."/>
            <person name="Yang Z."/>
            <person name="Zhou J."/>
            <person name="Zhu J."/>
            <person name="Brent C.S."/>
            <person name="Elsik C.G."/>
            <person name="Goodisman M.A."/>
            <person name="Liberles D.A."/>
            <person name="Roe R.M."/>
            <person name="Vargo E.L."/>
            <person name="Vilcinskas A."/>
            <person name="Wang J."/>
            <person name="Bornberg-Bauer E."/>
            <person name="Korb J."/>
            <person name="Zhang G."/>
            <person name="Liebig J."/>
        </authorList>
    </citation>
    <scope>NUCLEOTIDE SEQUENCE [LARGE SCALE GENOMIC DNA]</scope>
    <source>
        <tissue evidence="11">Whole organism</tissue>
    </source>
</reference>
<dbReference type="PANTHER" id="PTHR11157">
    <property type="entry name" value="FATTY ACID ACYL TRANSFERASE-RELATED"/>
    <property type="match status" value="1"/>
</dbReference>
<keyword evidence="8 10" id="KW-0472">Membrane</keyword>
<evidence type="ECO:0000256" key="10">
    <source>
        <dbReference type="RuleBase" id="RU361115"/>
    </source>
</evidence>
<dbReference type="GO" id="GO:0034626">
    <property type="term" value="P:fatty acid elongation, polyunsaturated fatty acid"/>
    <property type="evidence" value="ECO:0007669"/>
    <property type="project" value="TreeGrafter"/>
</dbReference>
<organism evidence="11 12">
    <name type="scientific">Zootermopsis nevadensis</name>
    <name type="common">Dampwood termite</name>
    <dbReference type="NCBI Taxonomy" id="136037"/>
    <lineage>
        <taxon>Eukaryota</taxon>
        <taxon>Metazoa</taxon>
        <taxon>Ecdysozoa</taxon>
        <taxon>Arthropoda</taxon>
        <taxon>Hexapoda</taxon>
        <taxon>Insecta</taxon>
        <taxon>Pterygota</taxon>
        <taxon>Neoptera</taxon>
        <taxon>Polyneoptera</taxon>
        <taxon>Dictyoptera</taxon>
        <taxon>Blattodea</taxon>
        <taxon>Blattoidea</taxon>
        <taxon>Termitoidae</taxon>
        <taxon>Termopsidae</taxon>
        <taxon>Zootermopsis</taxon>
    </lineage>
</organism>
<keyword evidence="7 10" id="KW-0443">Lipid metabolism</keyword>
<evidence type="ECO:0000256" key="4">
    <source>
        <dbReference type="ARBA" id="ARBA00022692"/>
    </source>
</evidence>
<dbReference type="AlphaFoldDB" id="A0A067R2U3"/>
<dbReference type="PANTHER" id="PTHR11157:SF28">
    <property type="entry name" value="ELONGATION OF VERY LONG CHAIN FATTY ACIDS PROTEIN"/>
    <property type="match status" value="1"/>
</dbReference>
<keyword evidence="9 10" id="KW-0275">Fatty acid biosynthesis</keyword>
<keyword evidence="2 10" id="KW-0444">Lipid biosynthesis</keyword>
<sequence length="264" mass="30980">MDTGVFTFMDGYVNFMETRSDPRTKDWALMSSPMPLLTILTTYLYFSASAGPRWMKDRKPFDLKYVLIAYNALQVVFSVWLVHEGLQSGWLSNYSYRCQPVDYSTNPLAIRMANACWWYLFCKLIELLDTVFFVLRKKNSQISPLHLWHHTLMPICAWIGVKFLPGGHGTLLGVINSFVHIIMYSYYLLAALGPEVQKHLWWKKYLTSLQIIQFAIVLLHSCQPFIYECNYPKFIVFLLMINSINFLYLFGTFYKRTYNTKKQA</sequence>
<proteinExistence type="inferred from homology"/>
<dbReference type="EMBL" id="KK853048">
    <property type="protein sequence ID" value="KDR12083.1"/>
    <property type="molecule type" value="Genomic_DNA"/>
</dbReference>
<accession>A0A067R2U3</accession>
<feature type="transmembrane region" description="Helical" evidence="10">
    <location>
        <begin position="66"/>
        <end position="83"/>
    </location>
</feature>
<dbReference type="GO" id="GO:0030148">
    <property type="term" value="P:sphingolipid biosynthetic process"/>
    <property type="evidence" value="ECO:0007669"/>
    <property type="project" value="TreeGrafter"/>
</dbReference>
<dbReference type="GO" id="GO:0009922">
    <property type="term" value="F:fatty acid elongase activity"/>
    <property type="evidence" value="ECO:0007669"/>
    <property type="project" value="UniProtKB-EC"/>
</dbReference>
<dbReference type="Pfam" id="PF01151">
    <property type="entry name" value="ELO"/>
    <property type="match status" value="1"/>
</dbReference>
<evidence type="ECO:0000313" key="12">
    <source>
        <dbReference type="Proteomes" id="UP000027135"/>
    </source>
</evidence>
<dbReference type="EC" id="2.3.1.199" evidence="10"/>
<dbReference type="GO" id="GO:0005789">
    <property type="term" value="C:endoplasmic reticulum membrane"/>
    <property type="evidence" value="ECO:0007669"/>
    <property type="project" value="TreeGrafter"/>
</dbReference>
<protein>
    <recommendedName>
        <fullName evidence="10">Elongation of very long chain fatty acids protein</fullName>
        <ecNumber evidence="10">2.3.1.199</ecNumber>
    </recommendedName>
    <alternativeName>
        <fullName evidence="10">Very-long-chain 3-oxoacyl-CoA synthase</fullName>
    </alternativeName>
</protein>
<keyword evidence="3 10" id="KW-0808">Transferase</keyword>
<keyword evidence="6 10" id="KW-1133">Transmembrane helix</keyword>
<gene>
    <name evidence="11" type="ORF">L798_14088</name>
</gene>
<feature type="transmembrane region" description="Helical" evidence="10">
    <location>
        <begin position="171"/>
        <end position="193"/>
    </location>
</feature>
<evidence type="ECO:0000256" key="5">
    <source>
        <dbReference type="ARBA" id="ARBA00022832"/>
    </source>
</evidence>
<evidence type="ECO:0000313" key="11">
    <source>
        <dbReference type="EMBL" id="KDR12083.1"/>
    </source>
</evidence>
<keyword evidence="12" id="KW-1185">Reference proteome</keyword>
<comment type="catalytic activity">
    <reaction evidence="10">
        <text>a very-long-chain acyl-CoA + malonyl-CoA + H(+) = a very-long-chain 3-oxoacyl-CoA + CO2 + CoA</text>
        <dbReference type="Rhea" id="RHEA:32727"/>
        <dbReference type="ChEBI" id="CHEBI:15378"/>
        <dbReference type="ChEBI" id="CHEBI:16526"/>
        <dbReference type="ChEBI" id="CHEBI:57287"/>
        <dbReference type="ChEBI" id="CHEBI:57384"/>
        <dbReference type="ChEBI" id="CHEBI:90725"/>
        <dbReference type="ChEBI" id="CHEBI:90736"/>
        <dbReference type="EC" id="2.3.1.199"/>
    </reaction>
</comment>
<dbReference type="FunCoup" id="A0A067R2U3">
    <property type="interactions" value="10"/>
</dbReference>
<keyword evidence="4 10" id="KW-0812">Transmembrane</keyword>
<feature type="transmembrane region" description="Helical" evidence="10">
    <location>
        <begin position="205"/>
        <end position="227"/>
    </location>
</feature>
<evidence type="ECO:0000256" key="3">
    <source>
        <dbReference type="ARBA" id="ARBA00022679"/>
    </source>
</evidence>
<feature type="transmembrane region" description="Helical" evidence="10">
    <location>
        <begin position="27"/>
        <end position="46"/>
    </location>
</feature>
<dbReference type="GO" id="GO:0042761">
    <property type="term" value="P:very long-chain fatty acid biosynthetic process"/>
    <property type="evidence" value="ECO:0007669"/>
    <property type="project" value="TreeGrafter"/>
</dbReference>
<dbReference type="eggNOG" id="KOG3071">
    <property type="taxonomic scope" value="Eukaryota"/>
</dbReference>
<feature type="transmembrane region" description="Helical" evidence="10">
    <location>
        <begin position="117"/>
        <end position="135"/>
    </location>
</feature>
<dbReference type="GO" id="GO:0034625">
    <property type="term" value="P:fatty acid elongation, monounsaturated fatty acid"/>
    <property type="evidence" value="ECO:0007669"/>
    <property type="project" value="TreeGrafter"/>
</dbReference>
<evidence type="ECO:0000256" key="2">
    <source>
        <dbReference type="ARBA" id="ARBA00022516"/>
    </source>
</evidence>
<evidence type="ECO:0000256" key="8">
    <source>
        <dbReference type="ARBA" id="ARBA00023136"/>
    </source>
</evidence>
<evidence type="ECO:0000256" key="6">
    <source>
        <dbReference type="ARBA" id="ARBA00022989"/>
    </source>
</evidence>
<feature type="transmembrane region" description="Helical" evidence="10">
    <location>
        <begin position="233"/>
        <end position="254"/>
    </location>
</feature>
<dbReference type="InParanoid" id="A0A067R2U3"/>
<feature type="transmembrane region" description="Helical" evidence="10">
    <location>
        <begin position="147"/>
        <end position="165"/>
    </location>
</feature>
<comment type="similarity">
    <text evidence="10">Belongs to the ELO family.</text>
</comment>
<dbReference type="Proteomes" id="UP000027135">
    <property type="component" value="Unassembled WGS sequence"/>
</dbReference>
<keyword evidence="5 10" id="KW-0276">Fatty acid metabolism</keyword>
<comment type="subcellular location">
    <subcellularLocation>
        <location evidence="1">Membrane</location>
        <topology evidence="1">Multi-pass membrane protein</topology>
    </subcellularLocation>
</comment>
<evidence type="ECO:0000256" key="7">
    <source>
        <dbReference type="ARBA" id="ARBA00023098"/>
    </source>
</evidence>
<dbReference type="GO" id="GO:0019367">
    <property type="term" value="P:fatty acid elongation, saturated fatty acid"/>
    <property type="evidence" value="ECO:0007669"/>
    <property type="project" value="TreeGrafter"/>
</dbReference>
<evidence type="ECO:0000256" key="1">
    <source>
        <dbReference type="ARBA" id="ARBA00004141"/>
    </source>
</evidence>
<dbReference type="OrthoDB" id="434092at2759"/>